<feature type="region of interest" description="Disordered" evidence="1">
    <location>
        <begin position="1"/>
        <end position="22"/>
    </location>
</feature>
<name>A0AAW2GCA4_9HYME</name>
<sequence>MRKDVETDARASLTEARGELESDSAINSRSHTLLVLRLSLSRSSLARSLACTLSFSLSLSSAGRLSLNGDAHTLRFRVYDNQPRSNMARVTLGVGDAAMTHSSPTIAPRFDCPRSACNPLESPRDLAREALDTRETGCPRRYRIVIQRTVVHNTVHRVLPFDTLMTCSSEHGTARRKRYIRYMYKKLKTYTEKLKRYTILSVNDQIHSLTSNFYILIKEEVDVYAKIVHYLENYTARLAVKLSLEMTRVNFANKTEQSILINKNLVSSVCAPCIKKRATYCSRNKKDFLSHLNLVCNHY</sequence>
<reference evidence="2 3" key="1">
    <citation type="submission" date="2023-03" db="EMBL/GenBank/DDBJ databases">
        <title>High recombination rates correlate with genetic variation in Cardiocondyla obscurior ants.</title>
        <authorList>
            <person name="Errbii M."/>
        </authorList>
    </citation>
    <scope>NUCLEOTIDE SEQUENCE [LARGE SCALE GENOMIC DNA]</scope>
    <source>
        <strain evidence="2">Alpha-2009</strain>
        <tissue evidence="2">Whole body</tissue>
    </source>
</reference>
<gene>
    <name evidence="2" type="ORF">PUN28_004388</name>
</gene>
<organism evidence="2 3">
    <name type="scientific">Cardiocondyla obscurior</name>
    <dbReference type="NCBI Taxonomy" id="286306"/>
    <lineage>
        <taxon>Eukaryota</taxon>
        <taxon>Metazoa</taxon>
        <taxon>Ecdysozoa</taxon>
        <taxon>Arthropoda</taxon>
        <taxon>Hexapoda</taxon>
        <taxon>Insecta</taxon>
        <taxon>Pterygota</taxon>
        <taxon>Neoptera</taxon>
        <taxon>Endopterygota</taxon>
        <taxon>Hymenoptera</taxon>
        <taxon>Apocrita</taxon>
        <taxon>Aculeata</taxon>
        <taxon>Formicoidea</taxon>
        <taxon>Formicidae</taxon>
        <taxon>Myrmicinae</taxon>
        <taxon>Cardiocondyla</taxon>
    </lineage>
</organism>
<dbReference type="Proteomes" id="UP001430953">
    <property type="component" value="Unassembled WGS sequence"/>
</dbReference>
<evidence type="ECO:0000313" key="3">
    <source>
        <dbReference type="Proteomes" id="UP001430953"/>
    </source>
</evidence>
<protein>
    <submittedName>
        <fullName evidence="2">Uncharacterized protein</fullName>
    </submittedName>
</protein>
<evidence type="ECO:0000313" key="2">
    <source>
        <dbReference type="EMBL" id="KAL0125213.1"/>
    </source>
</evidence>
<dbReference type="EMBL" id="JADYXP020000004">
    <property type="protein sequence ID" value="KAL0125213.1"/>
    <property type="molecule type" value="Genomic_DNA"/>
</dbReference>
<accession>A0AAW2GCA4</accession>
<evidence type="ECO:0000256" key="1">
    <source>
        <dbReference type="SAM" id="MobiDB-lite"/>
    </source>
</evidence>
<dbReference type="AlphaFoldDB" id="A0AAW2GCA4"/>
<comment type="caution">
    <text evidence="2">The sequence shown here is derived from an EMBL/GenBank/DDBJ whole genome shotgun (WGS) entry which is preliminary data.</text>
</comment>
<proteinExistence type="predicted"/>
<keyword evidence="3" id="KW-1185">Reference proteome</keyword>